<feature type="region of interest" description="Disordered" evidence="1">
    <location>
        <begin position="705"/>
        <end position="795"/>
    </location>
</feature>
<feature type="compositionally biased region" description="Acidic residues" evidence="1">
    <location>
        <begin position="780"/>
        <end position="793"/>
    </location>
</feature>
<dbReference type="OrthoDB" id="10690151at2759"/>
<gene>
    <name evidence="2" type="ORF">WN51_07188</name>
</gene>
<evidence type="ECO:0000313" key="2">
    <source>
        <dbReference type="EMBL" id="KOX79186.1"/>
    </source>
</evidence>
<keyword evidence="3" id="KW-1185">Reference proteome</keyword>
<dbReference type="EMBL" id="KQ435714">
    <property type="protein sequence ID" value="KOX79186.1"/>
    <property type="molecule type" value="Genomic_DNA"/>
</dbReference>
<reference evidence="2 3" key="1">
    <citation type="submission" date="2015-07" db="EMBL/GenBank/DDBJ databases">
        <title>The genome of Melipona quadrifasciata.</title>
        <authorList>
            <person name="Pan H."/>
            <person name="Kapheim K."/>
        </authorList>
    </citation>
    <scope>NUCLEOTIDE SEQUENCE [LARGE SCALE GENOMIC DNA]</scope>
    <source>
        <strain evidence="2">0111107301</strain>
        <tissue evidence="2">Whole body</tissue>
    </source>
</reference>
<dbReference type="Proteomes" id="UP000053105">
    <property type="component" value="Unassembled WGS sequence"/>
</dbReference>
<name>A0A0M9A9F0_9HYME</name>
<sequence>MSTTPSYCIRSNTMLSVMKTPVLPTPALQCTGRFAEMNRDESTLILDSFLNSSSIPELQERRRMFRYTVIRPSCELQLFYFTSFRVARSRYLECSDAIGSQLLNIGDGYSHQTFIILANNLSENASIRMLDTSSSADSPLLLFLARTDCEIGNARFAQLIGLPISPLGYWFCRRTTDESEGSRREEACVREESILTLSDLKNVSLEYNIIRIYWLVAVTSGDNDNNERGYVGKKMSCHLHESNRASTADSMEKKMVPDMDDDLGKTNAFRFDQDRKQTENMFTPGNTLQNYDRIIEQRRTGVIPRFTACETDDTLYKLDLNALRAACETDEKERVAGSLLTCRKDGFLQSKAALFSVFSRKLANIDRIHSPVSRTVYRGLVVSMGSMSRTQEMIGGGEPTAVQSSTALCPISTTLVVGACDINGNPFGNFSAVTIRAVAQFVANRLNFPLVVLKNTQVYRNTQSGFHCSSRSLFRYYTIIHRIVQYQMYNDRQIIKRELFELLARFNDDVSPQKGQSSARGQFPCLRYEISPPKSFCFITESDFSDVLLPLPNGEINQQQVEQVDPTVPGMTSKSNSKTLMTVLQDVLKAIVDQHAVRSVSIRQRHSSSTPLHESHDPNQPIANFRCISVAEEARFSGLPPLKSLSVIKFYWLGSCFLEIQDTRLGFKKNLSTPQLLDYYTRKVQWRMNVLKILSARAHIDGSVDRRMDNKEQQRPDVGHEHTLVHSTENPTSRDRQKPSGWIREPSERLKIKDSRIQGTCETEVQDEGSTNVERRRTDDEEYDDDDDDDDDGRETRALANYSRLNRLTLREAQDGELKEDVARKNSLHGPPSHGHNRINFLGGETDSRLVQPAARNKPFPYKALFGSFHWLSVFRTTLRTPGACSSYTLQQFSSLPLALPGGGGGGPSLFSQAHSLLLFLFSAVAVTAKQFSSICRKTALGVSPAKPRNQETKKPRNQETKFQVPSSIGLVVKFFYERRENQKFNSKHKKNYPNLANSKSAKEVVLRAKIMPISRRQAQMRLEVVARQNPGASAVLLVFQVIEKFCGANVLKTGGRVSWKPGAITGCNGFSEKSNSQTARSCSTDKRKEKIPSTFQCIFWTVISRFGHTKPAGVLIFMDRCILKFTCTSICTHINSHCDRPIGIESSSREAQVDENGAREEEQEEKEGGWGGEERFQLSTPATVVVGSSVPRMITRSHAYIAAGPIIESDYSPLFRYKFLERGNEKVEETRLESGIDATRGEETTKDRADPKPYKRRFGEIAAGGSNSRGYLEWFQRHADPTRRRSNSSSHVLHVLHHCIVQSSSTKRQTLGIRVTHWAIVRPPTFQLRENADAVSLSRSLRRKRRTKDYKTCFEEARSAAWVSECRAGSSLMNEWGLCKKRKR</sequence>
<evidence type="ECO:0000256" key="1">
    <source>
        <dbReference type="SAM" id="MobiDB-lite"/>
    </source>
</evidence>
<feature type="compositionally biased region" description="Basic and acidic residues" evidence="1">
    <location>
        <begin position="705"/>
        <end position="724"/>
    </location>
</feature>
<feature type="compositionally biased region" description="Polar residues" evidence="1">
    <location>
        <begin position="757"/>
        <end position="772"/>
    </location>
</feature>
<feature type="region of interest" description="Disordered" evidence="1">
    <location>
        <begin position="1146"/>
        <end position="1174"/>
    </location>
</feature>
<proteinExistence type="predicted"/>
<evidence type="ECO:0000313" key="3">
    <source>
        <dbReference type="Proteomes" id="UP000053105"/>
    </source>
</evidence>
<organism evidence="2 3">
    <name type="scientific">Melipona quadrifasciata</name>
    <dbReference type="NCBI Taxonomy" id="166423"/>
    <lineage>
        <taxon>Eukaryota</taxon>
        <taxon>Metazoa</taxon>
        <taxon>Ecdysozoa</taxon>
        <taxon>Arthropoda</taxon>
        <taxon>Hexapoda</taxon>
        <taxon>Insecta</taxon>
        <taxon>Pterygota</taxon>
        <taxon>Neoptera</taxon>
        <taxon>Endopterygota</taxon>
        <taxon>Hymenoptera</taxon>
        <taxon>Apocrita</taxon>
        <taxon>Aculeata</taxon>
        <taxon>Apoidea</taxon>
        <taxon>Anthophila</taxon>
        <taxon>Apidae</taxon>
        <taxon>Melipona</taxon>
    </lineage>
</organism>
<protein>
    <submittedName>
        <fullName evidence="2">Uncharacterized protein</fullName>
    </submittedName>
</protein>
<accession>A0A0M9A9F0</accession>
<feature type="compositionally biased region" description="Basic and acidic residues" evidence="1">
    <location>
        <begin position="745"/>
        <end position="756"/>
    </location>
</feature>